<proteinExistence type="predicted"/>
<dbReference type="EMBL" id="CP069115">
    <property type="protein sequence ID" value="QSS65945.1"/>
    <property type="molecule type" value="Genomic_DNA"/>
</dbReference>
<protein>
    <submittedName>
        <fullName evidence="1">Uncharacterized protein</fullName>
    </submittedName>
</protein>
<sequence length="337" mass="37746">MQSAWFGGVGRLGAPPTTIQIVEPIETWKHRELDTSLNKKQSTVIGDRAAGFHLYNLCVRRWPNGWSDHLVAPWYGFKTPRDTSYKPPTDKPSFDDGILMTESIPRLLTLPLGEADLGHSPSASYGMQFNLTIATRCQTQMTRTYPHGYHFATRDYDIGFPATSGFDMGSSHKRNLVCDFGDGNFFLTEQNSMPGSRLLEIEGPMTFTVILEMDMALQWILTMASRPNHHISKFSERDDLLKIAVLPHDGRFGPTKTLPSIPHYDKIGFICRGRQCLCLLAVTYEPEVRCFGARLIGWVGHPENLGQPPTVKKAGLEVAVSAPCRGQDSKDQLHFLH</sequence>
<evidence type="ECO:0000313" key="2">
    <source>
        <dbReference type="Proteomes" id="UP000663671"/>
    </source>
</evidence>
<evidence type="ECO:0000313" key="1">
    <source>
        <dbReference type="EMBL" id="QSS65945.1"/>
    </source>
</evidence>
<organism evidence="1 2">
    <name type="scientific">Ajellomyces capsulatus</name>
    <name type="common">Darling's disease fungus</name>
    <name type="synonym">Histoplasma capsulatum</name>
    <dbReference type="NCBI Taxonomy" id="5037"/>
    <lineage>
        <taxon>Eukaryota</taxon>
        <taxon>Fungi</taxon>
        <taxon>Dikarya</taxon>
        <taxon>Ascomycota</taxon>
        <taxon>Pezizomycotina</taxon>
        <taxon>Eurotiomycetes</taxon>
        <taxon>Eurotiomycetidae</taxon>
        <taxon>Onygenales</taxon>
        <taxon>Ajellomycetaceae</taxon>
        <taxon>Histoplasma</taxon>
    </lineage>
</organism>
<dbReference type="Proteomes" id="UP000663671">
    <property type="component" value="Chromosome 3"/>
</dbReference>
<accession>A0A8A1MJ88</accession>
<reference evidence="1" key="1">
    <citation type="submission" date="2021-01" db="EMBL/GenBank/DDBJ databases">
        <title>Chromosome-level genome assembly of a human fungal pathogen reveals clustering of transcriptionally co-regulated genes.</title>
        <authorList>
            <person name="Voorhies M."/>
            <person name="Cohen S."/>
            <person name="Shea T.P."/>
            <person name="Petrus S."/>
            <person name="Munoz J.F."/>
            <person name="Poplawski S."/>
            <person name="Goldman W.E."/>
            <person name="Michael T."/>
            <person name="Cuomo C.A."/>
            <person name="Sil A."/>
            <person name="Beyhan S."/>
        </authorList>
    </citation>
    <scope>NUCLEOTIDE SEQUENCE</scope>
    <source>
        <strain evidence="1">WU24</strain>
    </source>
</reference>
<gene>
    <name evidence="1" type="ORF">I7I51_06796</name>
</gene>
<dbReference type="VEuPathDB" id="FungiDB:I7I51_06796"/>
<dbReference type="AlphaFoldDB" id="A0A8A1MJ88"/>
<name>A0A8A1MJ88_AJECA</name>